<evidence type="ECO:0000256" key="5">
    <source>
        <dbReference type="ARBA" id="ARBA00022842"/>
    </source>
</evidence>
<dbReference type="PROSITE" id="PS00723">
    <property type="entry name" value="POLYPRENYL_SYNTHASE_1"/>
    <property type="match status" value="1"/>
</dbReference>
<dbReference type="InterPro" id="IPR008949">
    <property type="entry name" value="Isoprenoid_synthase_dom_sf"/>
</dbReference>
<evidence type="ECO:0008006" key="9">
    <source>
        <dbReference type="Google" id="ProtNLM"/>
    </source>
</evidence>
<evidence type="ECO:0000256" key="3">
    <source>
        <dbReference type="ARBA" id="ARBA00022679"/>
    </source>
</evidence>
<dbReference type="Gene3D" id="1.10.600.10">
    <property type="entry name" value="Farnesyl Diphosphate Synthase"/>
    <property type="match status" value="1"/>
</dbReference>
<evidence type="ECO:0000313" key="8">
    <source>
        <dbReference type="Proteomes" id="UP000230108"/>
    </source>
</evidence>
<keyword evidence="4" id="KW-0479">Metal-binding</keyword>
<keyword evidence="5" id="KW-0460">Magnesium</keyword>
<dbReference type="AlphaFoldDB" id="A0A2M7QDJ6"/>
<dbReference type="InterPro" id="IPR033749">
    <property type="entry name" value="Polyprenyl_synt_CS"/>
</dbReference>
<organism evidence="7 8">
    <name type="scientific">Candidatus Roizmanbacteria bacterium CG_4_10_14_0_8_um_filter_39_9</name>
    <dbReference type="NCBI Taxonomy" id="1974829"/>
    <lineage>
        <taxon>Bacteria</taxon>
        <taxon>Candidatus Roizmaniibacteriota</taxon>
    </lineage>
</organism>
<dbReference type="Pfam" id="PF00348">
    <property type="entry name" value="polyprenyl_synt"/>
    <property type="match status" value="1"/>
</dbReference>
<evidence type="ECO:0000256" key="6">
    <source>
        <dbReference type="RuleBase" id="RU004466"/>
    </source>
</evidence>
<evidence type="ECO:0000256" key="2">
    <source>
        <dbReference type="ARBA" id="ARBA00006706"/>
    </source>
</evidence>
<dbReference type="GO" id="GO:0046872">
    <property type="term" value="F:metal ion binding"/>
    <property type="evidence" value="ECO:0007669"/>
    <property type="project" value="UniProtKB-KW"/>
</dbReference>
<sequence length="332" mass="38407">MKYLPEFKKQFDTALFSYLDLKAKTLKEIDPHGGEMVECIKEFISNGGKRFRPALFYFSFNSFNKKKSIDILKFSFIFELFHTFALIHDDIIDNAHLRRGNPTVHVKYGMEMGVLAGDFVLTLADELFMDIVFSFKLKAQEKKRITDLFNKYKQELLIGQYLDSKHLSSPQKIMLLKTAQYSFVCPVLFGLLLAGASQEKLVQWEEWMTGLGMVFQLKDDYEGVMGDDKKTGKSVASDTEEGKNTLIVELFKEKADRKELEKFQTFFGKHILTAVNFDWYKRVIQKKGIDSDIRLLIQNKCKDLNETLSENLGTQTALHKLSLEILERIQVI</sequence>
<evidence type="ECO:0000256" key="4">
    <source>
        <dbReference type="ARBA" id="ARBA00022723"/>
    </source>
</evidence>
<dbReference type="EMBL" id="PFLF01000059">
    <property type="protein sequence ID" value="PIY68997.1"/>
    <property type="molecule type" value="Genomic_DNA"/>
</dbReference>
<dbReference type="CDD" id="cd00685">
    <property type="entry name" value="Trans_IPPS_HT"/>
    <property type="match status" value="1"/>
</dbReference>
<evidence type="ECO:0000313" key="7">
    <source>
        <dbReference type="EMBL" id="PIY68997.1"/>
    </source>
</evidence>
<comment type="cofactor">
    <cofactor evidence="1">
        <name>Mg(2+)</name>
        <dbReference type="ChEBI" id="CHEBI:18420"/>
    </cofactor>
</comment>
<dbReference type="PANTHER" id="PTHR12001:SF85">
    <property type="entry name" value="SHORT CHAIN ISOPRENYL DIPHOSPHATE SYNTHASE"/>
    <property type="match status" value="1"/>
</dbReference>
<comment type="caution">
    <text evidence="7">The sequence shown here is derived from an EMBL/GenBank/DDBJ whole genome shotgun (WGS) entry which is preliminary data.</text>
</comment>
<dbReference type="GO" id="GO:0004659">
    <property type="term" value="F:prenyltransferase activity"/>
    <property type="evidence" value="ECO:0007669"/>
    <property type="project" value="InterPro"/>
</dbReference>
<dbReference type="InterPro" id="IPR000092">
    <property type="entry name" value="Polyprenyl_synt"/>
</dbReference>
<dbReference type="Proteomes" id="UP000230108">
    <property type="component" value="Unassembled WGS sequence"/>
</dbReference>
<dbReference type="PROSITE" id="PS00444">
    <property type="entry name" value="POLYPRENYL_SYNTHASE_2"/>
    <property type="match status" value="1"/>
</dbReference>
<proteinExistence type="inferred from homology"/>
<name>A0A2M7QDJ6_9BACT</name>
<accession>A0A2M7QDJ6</accession>
<dbReference type="SUPFAM" id="SSF48576">
    <property type="entry name" value="Terpenoid synthases"/>
    <property type="match status" value="1"/>
</dbReference>
<protein>
    <recommendedName>
        <fullName evidence="9">Polyprenyl synthetase family protein</fullName>
    </recommendedName>
</protein>
<dbReference type="PANTHER" id="PTHR12001">
    <property type="entry name" value="GERANYLGERANYL PYROPHOSPHATE SYNTHASE"/>
    <property type="match status" value="1"/>
</dbReference>
<dbReference type="SFLD" id="SFLDS00005">
    <property type="entry name" value="Isoprenoid_Synthase_Type_I"/>
    <property type="match status" value="1"/>
</dbReference>
<comment type="similarity">
    <text evidence="2 6">Belongs to the FPP/GGPP synthase family.</text>
</comment>
<reference evidence="8" key="1">
    <citation type="submission" date="2017-09" db="EMBL/GenBank/DDBJ databases">
        <title>Depth-based differentiation of microbial function through sediment-hosted aquifers and enrichment of novel symbionts in the deep terrestrial subsurface.</title>
        <authorList>
            <person name="Probst A.J."/>
            <person name="Ladd B."/>
            <person name="Jarett J.K."/>
            <person name="Geller-Mcgrath D.E."/>
            <person name="Sieber C.M.K."/>
            <person name="Emerson J.B."/>
            <person name="Anantharaman K."/>
            <person name="Thomas B.C."/>
            <person name="Malmstrom R."/>
            <person name="Stieglmeier M."/>
            <person name="Klingl A."/>
            <person name="Woyke T."/>
            <person name="Ryan C.M."/>
            <person name="Banfield J.F."/>
        </authorList>
    </citation>
    <scope>NUCLEOTIDE SEQUENCE [LARGE SCALE GENOMIC DNA]</scope>
</reference>
<gene>
    <name evidence="7" type="ORF">COY90_02915</name>
</gene>
<evidence type="ECO:0000256" key="1">
    <source>
        <dbReference type="ARBA" id="ARBA00001946"/>
    </source>
</evidence>
<keyword evidence="3 6" id="KW-0808">Transferase</keyword>
<dbReference type="GO" id="GO:0008299">
    <property type="term" value="P:isoprenoid biosynthetic process"/>
    <property type="evidence" value="ECO:0007669"/>
    <property type="project" value="InterPro"/>
</dbReference>